<name>A0ABT7T5M9_9MICO</name>
<evidence type="ECO:0000256" key="1">
    <source>
        <dbReference type="SAM" id="MobiDB-lite"/>
    </source>
</evidence>
<dbReference type="Proteomes" id="UP001237823">
    <property type="component" value="Unassembled WGS sequence"/>
</dbReference>
<accession>A0ABT7T5M9</accession>
<feature type="region of interest" description="Disordered" evidence="1">
    <location>
        <begin position="504"/>
        <end position="564"/>
    </location>
</feature>
<evidence type="ECO:0008006" key="4">
    <source>
        <dbReference type="Google" id="ProtNLM"/>
    </source>
</evidence>
<evidence type="ECO:0000313" key="2">
    <source>
        <dbReference type="EMBL" id="MDM7884885.1"/>
    </source>
</evidence>
<protein>
    <recommendedName>
        <fullName evidence="4">Tox-REase-5 domain-containing protein</fullName>
    </recommendedName>
</protein>
<organism evidence="2 3">
    <name type="scientific">Curtobacterium citri</name>
    <dbReference type="NCBI Taxonomy" id="3055139"/>
    <lineage>
        <taxon>Bacteria</taxon>
        <taxon>Bacillati</taxon>
        <taxon>Actinomycetota</taxon>
        <taxon>Actinomycetes</taxon>
        <taxon>Micrococcales</taxon>
        <taxon>Microbacteriaceae</taxon>
        <taxon>Curtobacterium</taxon>
    </lineage>
</organism>
<comment type="caution">
    <text evidence="2">The sequence shown here is derived from an EMBL/GenBank/DDBJ whole genome shotgun (WGS) entry which is preliminary data.</text>
</comment>
<dbReference type="EMBL" id="JAUCML010000004">
    <property type="protein sequence ID" value="MDM7884885.1"/>
    <property type="molecule type" value="Genomic_DNA"/>
</dbReference>
<proteinExistence type="predicted"/>
<gene>
    <name evidence="2" type="ORF">QUG92_07180</name>
</gene>
<keyword evidence="3" id="KW-1185">Reference proteome</keyword>
<evidence type="ECO:0000313" key="3">
    <source>
        <dbReference type="Proteomes" id="UP001237823"/>
    </source>
</evidence>
<sequence>MTGQCRADGLIDPDAIPGANIKPEQVDAAGTAFATAGTDVQTRGSEVKTAWAGLGGSYTTPDSAELLAVMDGVETDTAALAGTMQKVSTAISDYATVVAPIARRLVELKAEAETFVAKALQGKTVGPWDPEHPANQGPVGLVQHFGEILDDVHLRWDEYTPYVDENNELLTKVAEQETKLSQASTDCVNAINGLRTDMCIAEVQAVDYTAAVKANEPMPWGSTGRGDQSCQESFNSGVGDAAVGTVEGLGGLIGYNSQTGEWGDGEWAGQSWLGFAESLGALALMGSPPLILAATLPPGVLPDVVRETAQGITAKQQAIVEGFVGSPEDWRDDPAHAAGGAAFNIGTLFIPGAGEIGAGAKVAAVGSRVAAMAADGSRLAAFGSKIAAAGTTMVRVGDALSAIPGRALDGLGDLVSRGQGSFADALRGLGDNIPTVKVSVEHAMATPDGFGVGIGRPHIEVGHPEPGSHWLHSVADRVEGGGGAEHEPHGEHSNAQAHEVLGHDRGSGHVVGSTAESAAARGSADTGSDALPDQHVSSDGPPSAHSAHGVPTEQSLTAAERAARSDAIYERSGFRPPDTARLEQPVIGAGEGSNYGRWAASTRTAGGPGALDQEWATGVQPLPDGHIPEYMVPNPSGARDLEFDGFEVVDGRPQYIEVKGNYSWLESMNPERRAKIIEDWLDSAANKLDAMAEPDAVLRWVFTRDRDVATQFARLASEYDGIMVEYRPIPDGFKGW</sequence>
<reference evidence="2 3" key="1">
    <citation type="submission" date="2023-06" db="EMBL/GenBank/DDBJ databases">
        <authorList>
            <person name="Feng G."/>
            <person name="Li J."/>
            <person name="Zhu H."/>
        </authorList>
    </citation>
    <scope>NUCLEOTIDE SEQUENCE [LARGE SCALE GENOMIC DNA]</scope>
    <source>
        <strain evidence="2 3">RHCKG23</strain>
    </source>
</reference>
<dbReference type="RefSeq" id="WP_289458422.1">
    <property type="nucleotide sequence ID" value="NZ_JAUCML010000004.1"/>
</dbReference>